<keyword evidence="10" id="KW-0548">Nucleotidyltransferase</keyword>
<dbReference type="Pfam" id="PF09139">
    <property type="entry name" value="Tam41_Mmp37"/>
    <property type="match status" value="1"/>
</dbReference>
<protein>
    <recommendedName>
        <fullName evidence="7">Phosphatidate cytidylyltransferase, mitochondrial</fullName>
        <ecNumber evidence="6">2.7.7.41</ecNumber>
    </recommendedName>
    <alternativeName>
        <fullName evidence="18">CDP-diacylglycerol synthase</fullName>
    </alternativeName>
</protein>
<evidence type="ECO:0000256" key="7">
    <source>
        <dbReference type="ARBA" id="ARBA00018337"/>
    </source>
</evidence>
<comment type="similarity">
    <text evidence="5">Belongs to the TAM41 family.</text>
</comment>
<dbReference type="EC" id="2.7.7.41" evidence="6"/>
<comment type="subcellular location">
    <subcellularLocation>
        <location evidence="2">Mitochondrion inner membrane</location>
        <topology evidence="2">Peripheral membrane protein</topology>
        <orientation evidence="2">Matrix side</orientation>
    </subcellularLocation>
</comment>
<keyword evidence="13" id="KW-0443">Lipid metabolism</keyword>
<evidence type="ECO:0000256" key="4">
    <source>
        <dbReference type="ARBA" id="ARBA00005189"/>
    </source>
</evidence>
<keyword evidence="12" id="KW-0460">Magnesium</keyword>
<reference evidence="19" key="1">
    <citation type="submission" date="2018-02" db="EMBL/GenBank/DDBJ databases">
        <title>Rhizophora mucronata_Transcriptome.</title>
        <authorList>
            <person name="Meera S.P."/>
            <person name="Sreeshan A."/>
            <person name="Augustine A."/>
        </authorList>
    </citation>
    <scope>NUCLEOTIDE SEQUENCE</scope>
    <source>
        <tissue evidence="19">Leaf</tissue>
    </source>
</reference>
<evidence type="ECO:0000256" key="14">
    <source>
        <dbReference type="ARBA" id="ARBA00023128"/>
    </source>
</evidence>
<evidence type="ECO:0000256" key="15">
    <source>
        <dbReference type="ARBA" id="ARBA00023136"/>
    </source>
</evidence>
<evidence type="ECO:0000256" key="10">
    <source>
        <dbReference type="ARBA" id="ARBA00022695"/>
    </source>
</evidence>
<dbReference type="GO" id="GO:0016024">
    <property type="term" value="P:CDP-diacylglycerol biosynthetic process"/>
    <property type="evidence" value="ECO:0007669"/>
    <property type="project" value="UniProtKB-UniPathway"/>
</dbReference>
<evidence type="ECO:0000256" key="3">
    <source>
        <dbReference type="ARBA" id="ARBA00005119"/>
    </source>
</evidence>
<organism evidence="19">
    <name type="scientific">Rhizophora mucronata</name>
    <name type="common">Asiatic mangrove</name>
    <dbReference type="NCBI Taxonomy" id="61149"/>
    <lineage>
        <taxon>Eukaryota</taxon>
        <taxon>Viridiplantae</taxon>
        <taxon>Streptophyta</taxon>
        <taxon>Embryophyta</taxon>
        <taxon>Tracheophyta</taxon>
        <taxon>Spermatophyta</taxon>
        <taxon>Magnoliopsida</taxon>
        <taxon>eudicotyledons</taxon>
        <taxon>Gunneridae</taxon>
        <taxon>Pentapetalae</taxon>
        <taxon>rosids</taxon>
        <taxon>fabids</taxon>
        <taxon>Malpighiales</taxon>
        <taxon>Rhizophoraceae</taxon>
        <taxon>Rhizophora</taxon>
    </lineage>
</organism>
<dbReference type="GO" id="GO:0004605">
    <property type="term" value="F:phosphatidate cytidylyltransferase activity"/>
    <property type="evidence" value="ECO:0007669"/>
    <property type="project" value="UniProtKB-EC"/>
</dbReference>
<dbReference type="GO" id="GO:0032049">
    <property type="term" value="P:cardiolipin biosynthetic process"/>
    <property type="evidence" value="ECO:0007669"/>
    <property type="project" value="InterPro"/>
</dbReference>
<keyword evidence="15" id="KW-0472">Membrane</keyword>
<dbReference type="InterPro" id="IPR015222">
    <property type="entry name" value="Tam41"/>
</dbReference>
<evidence type="ECO:0000256" key="13">
    <source>
        <dbReference type="ARBA" id="ARBA00023098"/>
    </source>
</evidence>
<dbReference type="PANTHER" id="PTHR13619">
    <property type="entry name" value="PHOSPHATIDATE CYTIDYLYLTRANSFERASE, MITOCHONDRIAL"/>
    <property type="match status" value="1"/>
</dbReference>
<evidence type="ECO:0000256" key="1">
    <source>
        <dbReference type="ARBA" id="ARBA00001946"/>
    </source>
</evidence>
<evidence type="ECO:0000256" key="18">
    <source>
        <dbReference type="ARBA" id="ARBA00029893"/>
    </source>
</evidence>
<proteinExistence type="inferred from homology"/>
<evidence type="ECO:0000256" key="11">
    <source>
        <dbReference type="ARBA" id="ARBA00022792"/>
    </source>
</evidence>
<keyword evidence="16" id="KW-0594">Phospholipid biosynthesis</keyword>
<evidence type="ECO:0000256" key="6">
    <source>
        <dbReference type="ARBA" id="ARBA00012487"/>
    </source>
</evidence>
<evidence type="ECO:0000256" key="12">
    <source>
        <dbReference type="ARBA" id="ARBA00022842"/>
    </source>
</evidence>
<keyword evidence="17" id="KW-1208">Phospholipid metabolism</keyword>
<keyword evidence="11" id="KW-0999">Mitochondrion inner membrane</keyword>
<comment type="cofactor">
    <cofactor evidence="1">
        <name>Mg(2+)</name>
        <dbReference type="ChEBI" id="CHEBI:18420"/>
    </cofactor>
</comment>
<evidence type="ECO:0000256" key="9">
    <source>
        <dbReference type="ARBA" id="ARBA00022679"/>
    </source>
</evidence>
<evidence type="ECO:0000256" key="2">
    <source>
        <dbReference type="ARBA" id="ARBA00004443"/>
    </source>
</evidence>
<comment type="pathway">
    <text evidence="3">Phospholipid metabolism; CDP-diacylglycerol biosynthesis; CDP-diacylglycerol from sn-glycerol 3-phosphate: step 3/3.</text>
</comment>
<evidence type="ECO:0000313" key="19">
    <source>
        <dbReference type="EMBL" id="MBX05866.1"/>
    </source>
</evidence>
<dbReference type="PANTHER" id="PTHR13619:SF0">
    <property type="entry name" value="PHOSPHATIDATE CYTIDYLYLTRANSFERASE, MITOCHONDRIAL"/>
    <property type="match status" value="1"/>
</dbReference>
<dbReference type="AlphaFoldDB" id="A0A2P2KJG2"/>
<keyword evidence="14" id="KW-0496">Mitochondrion</keyword>
<evidence type="ECO:0000256" key="17">
    <source>
        <dbReference type="ARBA" id="ARBA00023264"/>
    </source>
</evidence>
<dbReference type="EMBL" id="GGEC01025382">
    <property type="protein sequence ID" value="MBX05866.1"/>
    <property type="molecule type" value="Transcribed_RNA"/>
</dbReference>
<sequence length="102" mass="11623">MENQKKTELDNFLKVLPPVEFCCVYGSALHPNNHDKSSMVDFILGVSDPLQWHSENLKLNRDHYASWMAHLGRAKLVLSLSHTQKHICNFSDQFSASDYGSC</sequence>
<dbReference type="UniPathway" id="UPA00557">
    <property type="reaction ID" value="UER00614"/>
</dbReference>
<evidence type="ECO:0000256" key="16">
    <source>
        <dbReference type="ARBA" id="ARBA00023209"/>
    </source>
</evidence>
<evidence type="ECO:0000256" key="5">
    <source>
        <dbReference type="ARBA" id="ARBA00005458"/>
    </source>
</evidence>
<evidence type="ECO:0000256" key="8">
    <source>
        <dbReference type="ARBA" id="ARBA00022516"/>
    </source>
</evidence>
<dbReference type="GO" id="GO:0005743">
    <property type="term" value="C:mitochondrial inner membrane"/>
    <property type="evidence" value="ECO:0007669"/>
    <property type="project" value="UniProtKB-SubCell"/>
</dbReference>
<keyword evidence="8" id="KW-0444">Lipid biosynthesis</keyword>
<comment type="pathway">
    <text evidence="4">Lipid metabolism.</text>
</comment>
<name>A0A2P2KJG2_RHIMU</name>
<accession>A0A2P2KJG2</accession>
<keyword evidence="9" id="KW-0808">Transferase</keyword>